<evidence type="ECO:0000313" key="2">
    <source>
        <dbReference type="Proteomes" id="UP000828941"/>
    </source>
</evidence>
<evidence type="ECO:0000313" key="1">
    <source>
        <dbReference type="EMBL" id="KAI4324235.1"/>
    </source>
</evidence>
<gene>
    <name evidence="1" type="ORF">L6164_023789</name>
</gene>
<comment type="caution">
    <text evidence="1">The sequence shown here is derived from an EMBL/GenBank/DDBJ whole genome shotgun (WGS) entry which is preliminary data.</text>
</comment>
<organism evidence="1 2">
    <name type="scientific">Bauhinia variegata</name>
    <name type="common">Purple orchid tree</name>
    <name type="synonym">Phanera variegata</name>
    <dbReference type="NCBI Taxonomy" id="167791"/>
    <lineage>
        <taxon>Eukaryota</taxon>
        <taxon>Viridiplantae</taxon>
        <taxon>Streptophyta</taxon>
        <taxon>Embryophyta</taxon>
        <taxon>Tracheophyta</taxon>
        <taxon>Spermatophyta</taxon>
        <taxon>Magnoliopsida</taxon>
        <taxon>eudicotyledons</taxon>
        <taxon>Gunneridae</taxon>
        <taxon>Pentapetalae</taxon>
        <taxon>rosids</taxon>
        <taxon>fabids</taxon>
        <taxon>Fabales</taxon>
        <taxon>Fabaceae</taxon>
        <taxon>Cercidoideae</taxon>
        <taxon>Cercideae</taxon>
        <taxon>Bauhiniinae</taxon>
        <taxon>Bauhinia</taxon>
    </lineage>
</organism>
<dbReference type="Proteomes" id="UP000828941">
    <property type="component" value="Chromosome 9"/>
</dbReference>
<sequence length="465" mass="54054">MALYQLCLIPNLGFSKIIQIGEAQSSSLFKAKCCNHVHRPIQCKAFTVSNQANPCRYADFGPSVWDYDFIQSLTSEFLDNELYAQQRNELKEEVRTMLCTMKNPLYQLELIDDLQRLGVAYHFKNEINNILNHVYKNVDSLMEEKNLYFTALKFRLLRENVYLISAGTDFTALGEKLGFARDKIVENFVWTVAFSFLPHFGHLRRVLTKVNALITTIYDIYDVYGTLEELELFTDVVSRWDINAIDTLPEYMKICFLELYNFVDEFARDILKEKGHQILSYLAKVWADLCKAYLTEAKWHFSGYAPSLEVYIDTAWISIGATVILIHCYFSTPNPIRMEDLKYLEEYSNIIRTSSKTFRLVNDLGTQRREIEDGDIIKSIQCYMHDTGASEQFAREHIKAMICATWKKMNEDVYYSPFPPSFTEIALNMIRTSLRMYQHGDAHSIQDTKSTKWKSSLLFDAIPIP</sequence>
<keyword evidence="2" id="KW-1185">Reference proteome</keyword>
<dbReference type="EMBL" id="CM039434">
    <property type="protein sequence ID" value="KAI4324235.1"/>
    <property type="molecule type" value="Genomic_DNA"/>
</dbReference>
<proteinExistence type="predicted"/>
<accession>A0ACB9MJF8</accession>
<name>A0ACB9MJF8_BAUVA</name>
<protein>
    <submittedName>
        <fullName evidence="1">Uncharacterized protein</fullName>
    </submittedName>
</protein>
<reference evidence="1 2" key="1">
    <citation type="journal article" date="2022" name="DNA Res.">
        <title>Chromosomal-level genome assembly of the orchid tree Bauhinia variegata (Leguminosae; Cercidoideae) supports the allotetraploid origin hypothesis of Bauhinia.</title>
        <authorList>
            <person name="Zhong Y."/>
            <person name="Chen Y."/>
            <person name="Zheng D."/>
            <person name="Pang J."/>
            <person name="Liu Y."/>
            <person name="Luo S."/>
            <person name="Meng S."/>
            <person name="Qian L."/>
            <person name="Wei D."/>
            <person name="Dai S."/>
            <person name="Zhou R."/>
        </authorList>
    </citation>
    <scope>NUCLEOTIDE SEQUENCE [LARGE SCALE GENOMIC DNA]</scope>
    <source>
        <strain evidence="1">BV-YZ2020</strain>
    </source>
</reference>